<dbReference type="Pfam" id="PF02627">
    <property type="entry name" value="CMD"/>
    <property type="match status" value="1"/>
</dbReference>
<dbReference type="InterPro" id="IPR029032">
    <property type="entry name" value="AhpD-like"/>
</dbReference>
<dbReference type="AlphaFoldDB" id="A0A7Z0WHM4"/>
<dbReference type="RefSeq" id="WP_075137429.1">
    <property type="nucleotide sequence ID" value="NZ_MSIF01000027.1"/>
</dbReference>
<dbReference type="OrthoDB" id="5185109at2"/>
<dbReference type="PANTHER" id="PTHR34846:SF10">
    <property type="entry name" value="CYTOPLASMIC PROTEIN"/>
    <property type="match status" value="1"/>
</dbReference>
<gene>
    <name evidence="2" type="ORF">BLA60_35355</name>
</gene>
<name>A0A7Z0WHM4_9PSEU</name>
<evidence type="ECO:0000313" key="3">
    <source>
        <dbReference type="Proteomes" id="UP000185696"/>
    </source>
</evidence>
<proteinExistence type="predicted"/>
<dbReference type="SUPFAM" id="SSF69118">
    <property type="entry name" value="AhpD-like"/>
    <property type="match status" value="1"/>
</dbReference>
<dbReference type="GO" id="GO:0051920">
    <property type="term" value="F:peroxiredoxin activity"/>
    <property type="evidence" value="ECO:0007669"/>
    <property type="project" value="InterPro"/>
</dbReference>
<evidence type="ECO:0000313" key="2">
    <source>
        <dbReference type="EMBL" id="OLF05561.1"/>
    </source>
</evidence>
<evidence type="ECO:0000259" key="1">
    <source>
        <dbReference type="Pfam" id="PF02627"/>
    </source>
</evidence>
<comment type="caution">
    <text evidence="2">The sequence shown here is derived from an EMBL/GenBank/DDBJ whole genome shotgun (WGS) entry which is preliminary data.</text>
</comment>
<accession>A0A7Z0WHM4</accession>
<dbReference type="Gene3D" id="1.20.1290.10">
    <property type="entry name" value="AhpD-like"/>
    <property type="match status" value="1"/>
</dbReference>
<dbReference type="NCBIfam" id="TIGR00778">
    <property type="entry name" value="ahpD_dom"/>
    <property type="match status" value="1"/>
</dbReference>
<sequence length="158" mass="17186">MTSATLTRIQPGPAVPAAYQAMLSLAAVVEKAATDAGLDRLLVKLVKLRASQLNGCAFCLDMHSAEALKAGEDPRRIFVLEAWRETDLYSEQERAALDLTEAMTALTDTHGVSDEVYERAMGAFTEAQYAAVHWVIVTINSWNRLAIPGRPELPGSAR</sequence>
<dbReference type="InterPro" id="IPR004675">
    <property type="entry name" value="AhpD_core"/>
</dbReference>
<keyword evidence="2" id="KW-0560">Oxidoreductase</keyword>
<protein>
    <submittedName>
        <fullName evidence="2">Alkylhydroperoxidase</fullName>
    </submittedName>
</protein>
<dbReference type="Proteomes" id="UP000185696">
    <property type="component" value="Unassembled WGS sequence"/>
</dbReference>
<keyword evidence="2" id="KW-0575">Peroxidase</keyword>
<keyword evidence="3" id="KW-1185">Reference proteome</keyword>
<reference evidence="2 3" key="1">
    <citation type="submission" date="2016-12" db="EMBL/GenBank/DDBJ databases">
        <title>The draft genome sequence of Actinophytocola xinjiangensis.</title>
        <authorList>
            <person name="Wang W."/>
            <person name="Yuan L."/>
        </authorList>
    </citation>
    <scope>NUCLEOTIDE SEQUENCE [LARGE SCALE GENOMIC DNA]</scope>
    <source>
        <strain evidence="2 3">CGMCC 4.4663</strain>
    </source>
</reference>
<dbReference type="PANTHER" id="PTHR34846">
    <property type="entry name" value="4-CARBOXYMUCONOLACTONE DECARBOXYLASE FAMILY PROTEIN (AFU_ORTHOLOGUE AFUA_6G11590)"/>
    <property type="match status" value="1"/>
</dbReference>
<organism evidence="2 3">
    <name type="scientific">Actinophytocola xinjiangensis</name>
    <dbReference type="NCBI Taxonomy" id="485602"/>
    <lineage>
        <taxon>Bacteria</taxon>
        <taxon>Bacillati</taxon>
        <taxon>Actinomycetota</taxon>
        <taxon>Actinomycetes</taxon>
        <taxon>Pseudonocardiales</taxon>
        <taxon>Pseudonocardiaceae</taxon>
    </lineage>
</organism>
<feature type="domain" description="Carboxymuconolactone decarboxylase-like" evidence="1">
    <location>
        <begin position="19"/>
        <end position="101"/>
    </location>
</feature>
<dbReference type="EMBL" id="MSIF01000027">
    <property type="protein sequence ID" value="OLF05561.1"/>
    <property type="molecule type" value="Genomic_DNA"/>
</dbReference>
<dbReference type="InterPro" id="IPR003779">
    <property type="entry name" value="CMD-like"/>
</dbReference>